<evidence type="ECO:0000313" key="1">
    <source>
        <dbReference type="EMBL" id="SEO41582.1"/>
    </source>
</evidence>
<dbReference type="EMBL" id="FODB01000087">
    <property type="protein sequence ID" value="SEO41582.1"/>
    <property type="molecule type" value="Genomic_DNA"/>
</dbReference>
<organism evidence="1 2">
    <name type="scientific">Vreelandella aquamarina</name>
    <dbReference type="NCBI Taxonomy" id="77097"/>
    <lineage>
        <taxon>Bacteria</taxon>
        <taxon>Pseudomonadati</taxon>
        <taxon>Pseudomonadota</taxon>
        <taxon>Gammaproteobacteria</taxon>
        <taxon>Oceanospirillales</taxon>
        <taxon>Halomonadaceae</taxon>
        <taxon>Vreelandella</taxon>
    </lineage>
</organism>
<sequence length="39" mass="4713">MGVIHDDYEIIYRPYIRKNGKIIRPKNGKVFPIKVRKKK</sequence>
<protein>
    <submittedName>
        <fullName evidence="1">Uncharacterized protein</fullName>
    </submittedName>
</protein>
<dbReference type="Proteomes" id="UP000199493">
    <property type="component" value="Unassembled WGS sequence"/>
</dbReference>
<accession>A0A1H8PHX9</accession>
<proteinExistence type="predicted"/>
<name>A0A1H8PHX9_9GAMM</name>
<evidence type="ECO:0000313" key="2">
    <source>
        <dbReference type="Proteomes" id="UP000199493"/>
    </source>
</evidence>
<reference evidence="1 2" key="1">
    <citation type="submission" date="2016-10" db="EMBL/GenBank/DDBJ databases">
        <authorList>
            <person name="de Groot N.N."/>
        </authorList>
    </citation>
    <scope>NUCLEOTIDE SEQUENCE [LARGE SCALE GENOMIC DNA]</scope>
    <source>
        <strain evidence="1 2">558</strain>
    </source>
</reference>
<dbReference type="AlphaFoldDB" id="A0A1H8PHX9"/>
<gene>
    <name evidence="1" type="ORF">SAMN04490369_10872</name>
</gene>